<keyword evidence="1" id="KW-0175">Coiled coil</keyword>
<dbReference type="AlphaFoldDB" id="A0AAV6WAS6"/>
<evidence type="ECO:0000313" key="2">
    <source>
        <dbReference type="EMBL" id="KAG8364789.1"/>
    </source>
</evidence>
<evidence type="ECO:0000256" key="1">
    <source>
        <dbReference type="SAM" id="Coils"/>
    </source>
</evidence>
<sequence>MRSRLLLFTQFVKTIAAKSTVEKFGSPSPIFICNLSGIYSIECSFTEICCTVEGSLHGSPLILAGLMMGIIKGGDILRVFRKEKVETAIDEGVSRVLSMVESSEARNQYQRLLEKYRQAKAELQSLETDTASLSSGDISANDSISYLGKLGDLPI</sequence>
<reference evidence="2" key="1">
    <citation type="submission" date="2019-10" db="EMBL/GenBank/DDBJ databases">
        <authorList>
            <person name="Zhang R."/>
            <person name="Pan Y."/>
            <person name="Wang J."/>
            <person name="Ma R."/>
            <person name="Yu S."/>
        </authorList>
    </citation>
    <scope>NUCLEOTIDE SEQUENCE</scope>
    <source>
        <strain evidence="2">LA-IB0</strain>
        <tissue evidence="2">Leaf</tissue>
    </source>
</reference>
<dbReference type="EMBL" id="WHWC01000018">
    <property type="protein sequence ID" value="KAG8364789.1"/>
    <property type="molecule type" value="Genomic_DNA"/>
</dbReference>
<name>A0AAV6WAS6_9LAMI</name>
<comment type="caution">
    <text evidence="2">The sequence shown here is derived from an EMBL/GenBank/DDBJ whole genome shotgun (WGS) entry which is preliminary data.</text>
</comment>
<evidence type="ECO:0000313" key="3">
    <source>
        <dbReference type="Proteomes" id="UP000826271"/>
    </source>
</evidence>
<gene>
    <name evidence="2" type="ORF">BUALT_Bualt18G0035300</name>
</gene>
<keyword evidence="3" id="KW-1185">Reference proteome</keyword>
<evidence type="ECO:0008006" key="4">
    <source>
        <dbReference type="Google" id="ProtNLM"/>
    </source>
</evidence>
<proteinExistence type="predicted"/>
<organism evidence="2 3">
    <name type="scientific">Buddleja alternifolia</name>
    <dbReference type="NCBI Taxonomy" id="168488"/>
    <lineage>
        <taxon>Eukaryota</taxon>
        <taxon>Viridiplantae</taxon>
        <taxon>Streptophyta</taxon>
        <taxon>Embryophyta</taxon>
        <taxon>Tracheophyta</taxon>
        <taxon>Spermatophyta</taxon>
        <taxon>Magnoliopsida</taxon>
        <taxon>eudicotyledons</taxon>
        <taxon>Gunneridae</taxon>
        <taxon>Pentapetalae</taxon>
        <taxon>asterids</taxon>
        <taxon>lamiids</taxon>
        <taxon>Lamiales</taxon>
        <taxon>Scrophulariaceae</taxon>
        <taxon>Buddlejeae</taxon>
        <taxon>Buddleja</taxon>
    </lineage>
</organism>
<accession>A0AAV6WAS6</accession>
<protein>
    <recommendedName>
        <fullName evidence="4">ATP synthase CF0 subunit I</fullName>
    </recommendedName>
</protein>
<dbReference type="Proteomes" id="UP000826271">
    <property type="component" value="Unassembled WGS sequence"/>
</dbReference>
<feature type="coiled-coil region" evidence="1">
    <location>
        <begin position="99"/>
        <end position="129"/>
    </location>
</feature>